<gene>
    <name evidence="2" type="ORF">COMA2_20173</name>
</gene>
<name>A0A0S4LF22_9BACT</name>
<keyword evidence="3" id="KW-1185">Reference proteome</keyword>
<protein>
    <submittedName>
        <fullName evidence="2">Uncharacterized protein</fullName>
    </submittedName>
</protein>
<evidence type="ECO:0000256" key="1">
    <source>
        <dbReference type="SAM" id="MobiDB-lite"/>
    </source>
</evidence>
<dbReference type="Proteomes" id="UP000198736">
    <property type="component" value="Unassembled WGS sequence"/>
</dbReference>
<dbReference type="OrthoDB" id="5623405at2"/>
<dbReference type="RefSeq" id="WP_090896694.1">
    <property type="nucleotide sequence ID" value="NZ_CZPZ01000012.1"/>
</dbReference>
<sequence>MTTSRSADQPLIAREDPATDPDRVGGLPHPDDRSASGNLDKIRDILFGAQAREHDRRFAQLEQHLIREASDLRNDLKRRFESLELYIKKEVDALTSRLTKEQEVRGESVTNLTKDLTQLAATLETKARLLDMQATQAQAHVLRQLTERTSELATDVRARHAEATSALNQAVRDLRAEKTDRATLAAILLEASQRLSDDEAVSGRG</sequence>
<proteinExistence type="predicted"/>
<feature type="region of interest" description="Disordered" evidence="1">
    <location>
        <begin position="1"/>
        <end position="38"/>
    </location>
</feature>
<dbReference type="AlphaFoldDB" id="A0A0S4LF22"/>
<feature type="compositionally biased region" description="Basic and acidic residues" evidence="1">
    <location>
        <begin position="13"/>
        <end position="38"/>
    </location>
</feature>
<evidence type="ECO:0000313" key="3">
    <source>
        <dbReference type="Proteomes" id="UP000198736"/>
    </source>
</evidence>
<accession>A0A0S4LF22</accession>
<dbReference type="STRING" id="1742973.COMA2_20173"/>
<organism evidence="2 3">
    <name type="scientific">Candidatus Nitrospira nitrificans</name>
    <dbReference type="NCBI Taxonomy" id="1742973"/>
    <lineage>
        <taxon>Bacteria</taxon>
        <taxon>Pseudomonadati</taxon>
        <taxon>Nitrospirota</taxon>
        <taxon>Nitrospiria</taxon>
        <taxon>Nitrospirales</taxon>
        <taxon>Nitrospiraceae</taxon>
        <taxon>Nitrospira</taxon>
    </lineage>
</organism>
<evidence type="ECO:0000313" key="2">
    <source>
        <dbReference type="EMBL" id="CUS35261.1"/>
    </source>
</evidence>
<reference evidence="3" key="1">
    <citation type="submission" date="2015-10" db="EMBL/GenBank/DDBJ databases">
        <authorList>
            <person name="Luecker S."/>
            <person name="Luecker S."/>
        </authorList>
    </citation>
    <scope>NUCLEOTIDE SEQUENCE [LARGE SCALE GENOMIC DNA]</scope>
</reference>
<dbReference type="EMBL" id="CZPZ01000012">
    <property type="protein sequence ID" value="CUS35261.1"/>
    <property type="molecule type" value="Genomic_DNA"/>
</dbReference>